<organism evidence="2 3">
    <name type="scientific">Paenarthrobacter nitroguajacolicus</name>
    <name type="common">Arthrobacter nitroguajacolicus</name>
    <dbReference type="NCBI Taxonomy" id="211146"/>
    <lineage>
        <taxon>Bacteria</taxon>
        <taxon>Bacillati</taxon>
        <taxon>Actinomycetota</taxon>
        <taxon>Actinomycetes</taxon>
        <taxon>Micrococcales</taxon>
        <taxon>Micrococcaceae</taxon>
        <taxon>Paenarthrobacter</taxon>
    </lineage>
</organism>
<protein>
    <submittedName>
        <fullName evidence="2">Flp pilus-assembly TadE/G-like family protein</fullName>
    </submittedName>
</protein>
<name>A0A558GNY8_PAENT</name>
<dbReference type="NCBIfam" id="TIGR03816">
    <property type="entry name" value="tadE_like_DECH"/>
    <property type="match status" value="1"/>
</dbReference>
<keyword evidence="1" id="KW-1133">Transmembrane helix</keyword>
<dbReference type="EMBL" id="VNFK01000023">
    <property type="protein sequence ID" value="TVU58607.1"/>
    <property type="molecule type" value="Genomic_DNA"/>
</dbReference>
<dbReference type="InterPro" id="IPR021202">
    <property type="entry name" value="Rv3654c-like"/>
</dbReference>
<reference evidence="2 3" key="1">
    <citation type="submission" date="2019-07" db="EMBL/GenBank/DDBJ databases">
        <title>Diversity of Bacteria from Kongsfjorden, Arctic.</title>
        <authorList>
            <person name="Yu Y."/>
        </authorList>
    </citation>
    <scope>NUCLEOTIDE SEQUENCE [LARGE SCALE GENOMIC DNA]</scope>
    <source>
        <strain evidence="2 3">SM1928</strain>
    </source>
</reference>
<sequence length="155" mass="15319">MAHCDGFVTCRGSTGAPYPVEADSICVCQGRGRYAVNDVLPASPPDRGSGTVLALTLGAVVMALLVVVVLLAQAAAMGTRAATAADLAALAGADAARGLTPGDPCAVAADVAGRHQAKLTSCTVVGGEEVEVATELAHPFQWGVASGKARAGPPP</sequence>
<dbReference type="OrthoDB" id="4954565at2"/>
<keyword evidence="1" id="KW-0812">Transmembrane</keyword>
<keyword evidence="1" id="KW-0472">Membrane</keyword>
<evidence type="ECO:0000313" key="3">
    <source>
        <dbReference type="Proteomes" id="UP000316500"/>
    </source>
</evidence>
<comment type="caution">
    <text evidence="2">The sequence shown here is derived from an EMBL/GenBank/DDBJ whole genome shotgun (WGS) entry which is preliminary data.</text>
</comment>
<dbReference type="Proteomes" id="UP000316500">
    <property type="component" value="Unassembled WGS sequence"/>
</dbReference>
<evidence type="ECO:0000256" key="1">
    <source>
        <dbReference type="SAM" id="Phobius"/>
    </source>
</evidence>
<feature type="transmembrane region" description="Helical" evidence="1">
    <location>
        <begin position="52"/>
        <end position="72"/>
    </location>
</feature>
<proteinExistence type="predicted"/>
<gene>
    <name evidence="2" type="ORF">FQP90_21035</name>
</gene>
<accession>A0A558GNY8</accession>
<evidence type="ECO:0000313" key="2">
    <source>
        <dbReference type="EMBL" id="TVU58607.1"/>
    </source>
</evidence>
<dbReference type="AlphaFoldDB" id="A0A558GNY8"/>